<dbReference type="RefSeq" id="WP_013190800.1">
    <property type="nucleotide sequence ID" value="NC_014248.1"/>
</dbReference>
<dbReference type="Proteomes" id="UP000001511">
    <property type="component" value="Chromosome"/>
</dbReference>
<reference evidence="1 2" key="1">
    <citation type="journal article" date="2010" name="PLoS ONE">
        <title>Genome erosion in a nitrogen-fixing vertically transmitted endosymbiotic multicellular cyanobacterium.</title>
        <authorList>
            <person name="Ran L."/>
            <person name="Larsson J."/>
            <person name="Vigil-Stenman T."/>
            <person name="Nylander J.A."/>
            <person name="Ininbergs K."/>
            <person name="Zheng W.W."/>
            <person name="Lapidus A."/>
            <person name="Lowry S."/>
            <person name="Haselkorn R."/>
            <person name="Bergman B."/>
        </authorList>
    </citation>
    <scope>NUCLEOTIDE SEQUENCE [LARGE SCALE GENOMIC DNA]</scope>
    <source>
        <strain evidence="1 2">0708</strain>
    </source>
</reference>
<dbReference type="EMBL" id="CP002059">
    <property type="protein sequence ID" value="ADI63782.1"/>
    <property type="molecule type" value="Genomic_DNA"/>
</dbReference>
<dbReference type="NCBIfam" id="TIGR02595">
    <property type="entry name" value="PEP_CTERM"/>
    <property type="match status" value="1"/>
</dbReference>
<dbReference type="OrthoDB" id="480511at2"/>
<dbReference type="AlphaFoldDB" id="D7E4M4"/>
<dbReference type="InterPro" id="IPR013424">
    <property type="entry name" value="Ice-binding_C"/>
</dbReference>
<proteinExistence type="predicted"/>
<name>D7E4M4_NOSA0</name>
<protein>
    <recommendedName>
        <fullName evidence="3">PEP-CTERM protein-sorting domain-containing protein</fullName>
    </recommendedName>
</protein>
<keyword evidence="2" id="KW-1185">Reference proteome</keyword>
<accession>D7E4M4</accession>
<evidence type="ECO:0000313" key="2">
    <source>
        <dbReference type="Proteomes" id="UP000001511"/>
    </source>
</evidence>
<dbReference type="HOGENOM" id="CLU_1203826_0_0_3"/>
<evidence type="ECO:0008006" key="3">
    <source>
        <dbReference type="Google" id="ProtNLM"/>
    </source>
</evidence>
<sequence length="230" mass="24120">MSTLKKLGQLFSQKALRSLSTGLAVSNIIMLGFGAFAKPASAVVLIGGVEVETNALADILLNSANVTSNGNSVESAILDGNVATTVFASTTPGAYVRLGFSNPILNSVGDDLALFELGLPDSFSVEINGQTFDYQTYETGDFTDNPVRSINVATLDFNDFGIALGDYVSEMLIKLDNISTNYGTTPALGLVAGIRSVPEPSAMFGLLATAGFLACQRKQFKAVKRSVSLS</sequence>
<gene>
    <name evidence="1" type="ordered locus">Aazo_1604</name>
</gene>
<organism evidence="1 2">
    <name type="scientific">Nostoc azollae (strain 0708)</name>
    <name type="common">Anabaena azollae (strain 0708)</name>
    <dbReference type="NCBI Taxonomy" id="551115"/>
    <lineage>
        <taxon>Bacteria</taxon>
        <taxon>Bacillati</taxon>
        <taxon>Cyanobacteriota</taxon>
        <taxon>Cyanophyceae</taxon>
        <taxon>Nostocales</taxon>
        <taxon>Nostocaceae</taxon>
        <taxon>Trichormus</taxon>
    </lineage>
</organism>
<dbReference type="KEGG" id="naz:Aazo_1604"/>
<evidence type="ECO:0000313" key="1">
    <source>
        <dbReference type="EMBL" id="ADI63782.1"/>
    </source>
</evidence>